<dbReference type="EMBL" id="BRXW01000198">
    <property type="protein sequence ID" value="GMI13722.1"/>
    <property type="molecule type" value="Genomic_DNA"/>
</dbReference>
<name>A0A9W7FK81_9STRA</name>
<sequence length="123" mass="13358">MPESIGNLIHLEHFRVDYNKFSNTLDFLSGLTLLTYTNLATNDFYGPFPSFLTELCAKEITNCQFDTNIGFVATASESWATPVPRVPRKPTALPMASATTASNPQTISIPYAQAVPLTLGTAA</sequence>
<dbReference type="SUPFAM" id="SSF52058">
    <property type="entry name" value="L domain-like"/>
    <property type="match status" value="1"/>
</dbReference>
<proteinExistence type="predicted"/>
<evidence type="ECO:0000313" key="2">
    <source>
        <dbReference type="Proteomes" id="UP001165122"/>
    </source>
</evidence>
<protein>
    <submittedName>
        <fullName evidence="1">Uncharacterized protein</fullName>
    </submittedName>
</protein>
<reference evidence="2" key="1">
    <citation type="journal article" date="2023" name="Commun. Biol.">
        <title>Genome analysis of Parmales, the sister group of diatoms, reveals the evolutionary specialization of diatoms from phago-mixotrophs to photoautotrophs.</title>
        <authorList>
            <person name="Ban H."/>
            <person name="Sato S."/>
            <person name="Yoshikawa S."/>
            <person name="Yamada K."/>
            <person name="Nakamura Y."/>
            <person name="Ichinomiya M."/>
            <person name="Sato N."/>
            <person name="Blanc-Mathieu R."/>
            <person name="Endo H."/>
            <person name="Kuwata A."/>
            <person name="Ogata H."/>
        </authorList>
    </citation>
    <scope>NUCLEOTIDE SEQUENCE [LARGE SCALE GENOMIC DNA]</scope>
    <source>
        <strain evidence="2">NIES 3700</strain>
    </source>
</reference>
<keyword evidence="2" id="KW-1185">Reference proteome</keyword>
<organism evidence="1 2">
    <name type="scientific">Triparma laevis f. longispina</name>
    <dbReference type="NCBI Taxonomy" id="1714387"/>
    <lineage>
        <taxon>Eukaryota</taxon>
        <taxon>Sar</taxon>
        <taxon>Stramenopiles</taxon>
        <taxon>Ochrophyta</taxon>
        <taxon>Bolidophyceae</taxon>
        <taxon>Parmales</taxon>
        <taxon>Triparmaceae</taxon>
        <taxon>Triparma</taxon>
    </lineage>
</organism>
<gene>
    <name evidence="1" type="ORF">TrLO_g2460</name>
</gene>
<evidence type="ECO:0000313" key="1">
    <source>
        <dbReference type="EMBL" id="GMI13722.1"/>
    </source>
</evidence>
<dbReference type="Gene3D" id="3.80.10.10">
    <property type="entry name" value="Ribonuclease Inhibitor"/>
    <property type="match status" value="1"/>
</dbReference>
<comment type="caution">
    <text evidence="1">The sequence shown here is derived from an EMBL/GenBank/DDBJ whole genome shotgun (WGS) entry which is preliminary data.</text>
</comment>
<dbReference type="Proteomes" id="UP001165122">
    <property type="component" value="Unassembled WGS sequence"/>
</dbReference>
<accession>A0A9W7FK81</accession>
<dbReference type="AlphaFoldDB" id="A0A9W7FK81"/>
<dbReference type="InterPro" id="IPR032675">
    <property type="entry name" value="LRR_dom_sf"/>
</dbReference>